<proteinExistence type="predicted"/>
<reference evidence="1 2" key="1">
    <citation type="submission" date="2023-07" db="EMBL/GenBank/DDBJ databases">
        <title>Sequencing the genomes of 1000 actinobacteria strains.</title>
        <authorList>
            <person name="Klenk H.-P."/>
        </authorList>
    </citation>
    <scope>NUCLEOTIDE SEQUENCE [LARGE SCALE GENOMIC DNA]</scope>
    <source>
        <strain evidence="1 2">DSM 44388</strain>
    </source>
</reference>
<dbReference type="Gene3D" id="3.90.1170.40">
    <property type="entry name" value="Molybdopterin biosynthesis MoaE subunit"/>
    <property type="match status" value="1"/>
</dbReference>
<evidence type="ECO:0000313" key="2">
    <source>
        <dbReference type="Proteomes" id="UP001235712"/>
    </source>
</evidence>
<dbReference type="CDD" id="cd00756">
    <property type="entry name" value="MoaE"/>
    <property type="match status" value="1"/>
</dbReference>
<comment type="caution">
    <text evidence="1">The sequence shown here is derived from an EMBL/GenBank/DDBJ whole genome shotgun (WGS) entry which is preliminary data.</text>
</comment>
<sequence length="155" mass="16340">MPIETTRDHSRLVPPARQVLRAQVSDQALDLQAHAALVEGASSGAVVTFAGVVRNHDGGRPVTLLEYVGHPTAQAVLERVVAEVTAAGDVEAVAVSHRVGTLAIGDTALAVAVAGAHRQEAFETAMRLVDEVKAQLPIWKRQVLADGTDEWVACP</sequence>
<organism evidence="1 2">
    <name type="scientific">Kineosporia succinea</name>
    <dbReference type="NCBI Taxonomy" id="84632"/>
    <lineage>
        <taxon>Bacteria</taxon>
        <taxon>Bacillati</taxon>
        <taxon>Actinomycetota</taxon>
        <taxon>Actinomycetes</taxon>
        <taxon>Kineosporiales</taxon>
        <taxon>Kineosporiaceae</taxon>
        <taxon>Kineosporia</taxon>
    </lineage>
</organism>
<evidence type="ECO:0000313" key="1">
    <source>
        <dbReference type="EMBL" id="MDP9825937.1"/>
    </source>
</evidence>
<keyword evidence="1" id="KW-0808">Transferase</keyword>
<dbReference type="InterPro" id="IPR003448">
    <property type="entry name" value="Mopterin_biosynth_MoaE"/>
</dbReference>
<dbReference type="PANTHER" id="PTHR23404">
    <property type="entry name" value="MOLYBDOPTERIN SYNTHASE RELATED"/>
    <property type="match status" value="1"/>
</dbReference>
<dbReference type="SUPFAM" id="SSF54690">
    <property type="entry name" value="Molybdopterin synthase subunit MoaE"/>
    <property type="match status" value="1"/>
</dbReference>
<dbReference type="EC" id="2.8.1.12" evidence="1"/>
<protein>
    <submittedName>
        <fullName evidence="1">Molybdopterin synthase catalytic subunit</fullName>
        <ecNumber evidence="1">2.8.1.12</ecNumber>
    </submittedName>
</protein>
<dbReference type="InterPro" id="IPR036563">
    <property type="entry name" value="MoaE_sf"/>
</dbReference>
<dbReference type="EMBL" id="JAUSQZ010000001">
    <property type="protein sequence ID" value="MDP9825937.1"/>
    <property type="molecule type" value="Genomic_DNA"/>
</dbReference>
<keyword evidence="2" id="KW-1185">Reference proteome</keyword>
<dbReference type="GO" id="GO:0030366">
    <property type="term" value="F:molybdopterin synthase activity"/>
    <property type="evidence" value="ECO:0007669"/>
    <property type="project" value="UniProtKB-EC"/>
</dbReference>
<gene>
    <name evidence="1" type="ORF">J2S57_001686</name>
</gene>
<name>A0ABT9NZT0_9ACTN</name>
<dbReference type="Pfam" id="PF02391">
    <property type="entry name" value="MoaE"/>
    <property type="match status" value="1"/>
</dbReference>
<dbReference type="Proteomes" id="UP001235712">
    <property type="component" value="Unassembled WGS sequence"/>
</dbReference>
<accession>A0ABT9NZT0</accession>